<sequence>MASAERDDDQTGRVGAAPRPGANAERGAGHWFDTLAFLIVVAVAVGIAGMMLAAYYRAPDLLWRAFYHDRNSHYSFGLDLALAIRNLDPAWFFSELEKAKVWPPFHGLVLSAVLLIGGPDHRLAIVPSLIGWVATISFVWLIARRLVTDRIEGVFAAAIAVILTAASPAFRLISADVMLEGLGAGLSAAALWAYLRAFAQPNDAPRWRLVAVLLTVLFFHKGNYWGLLLAAMAIAFASEHHGGTFRLARTLGRIKVGNLIISVVRQPLLILAALIAILIGYIYARGPTAMELFGKSVSLYPPENLITLSYGLVFLWWSLLWWRNKAAIDAALGVPGRALLYWHLTPIAISFLLPHRLSRFLWFVGPANNPDPNATLWTSAQFYWQVFADSFHASPAIALPVAALALIGLLGLPRLAPGARVVFLFAIVAWAGVVIHPQHQGRFMSTWLFAVWICSGVGAALLLRRLRGALSPWVRGIVAAAAVASLLAVTIGRPIPSAAYIAAIHPTEGPTDLDLVRPYLPELDGTSEVAVFTTFGASKLFAWVIRERCRCHRVVDDPYIDNQPSREDVRKLMTERVAQSTADVVVIIDAPDSRYSLPWAGWEYPRMVGIVDAMAEQTRYKRTATYELPDQQGRATIWRRSDR</sequence>
<keyword evidence="4" id="KW-0328">Glycosyltransferase</keyword>
<gene>
    <name evidence="4" type="ORF">ACFFJ6_04510</name>
</gene>
<feature type="transmembrane region" description="Helical" evidence="2">
    <location>
        <begin position="419"/>
        <end position="437"/>
    </location>
</feature>
<feature type="transmembrane region" description="Helical" evidence="2">
    <location>
        <begin position="259"/>
        <end position="284"/>
    </location>
</feature>
<dbReference type="GO" id="GO:0016757">
    <property type="term" value="F:glycosyltransferase activity"/>
    <property type="evidence" value="ECO:0007669"/>
    <property type="project" value="UniProtKB-KW"/>
</dbReference>
<keyword evidence="2" id="KW-0472">Membrane</keyword>
<dbReference type="InterPro" id="IPR038731">
    <property type="entry name" value="RgtA/B/C-like"/>
</dbReference>
<evidence type="ECO:0000313" key="4">
    <source>
        <dbReference type="EMBL" id="MFC0239714.1"/>
    </source>
</evidence>
<reference evidence="4 5" key="1">
    <citation type="submission" date="2024-09" db="EMBL/GenBank/DDBJ databases">
        <authorList>
            <person name="Sun Q."/>
            <person name="Mori K."/>
        </authorList>
    </citation>
    <scope>NUCLEOTIDE SEQUENCE [LARGE SCALE GENOMIC DNA]</scope>
    <source>
        <strain evidence="4 5">KCTC 23279</strain>
    </source>
</reference>
<keyword evidence="2" id="KW-1133">Transmembrane helix</keyword>
<evidence type="ECO:0000256" key="2">
    <source>
        <dbReference type="SAM" id="Phobius"/>
    </source>
</evidence>
<name>A0ABV6ENA8_9BRAD</name>
<feature type="domain" description="Glycosyltransferase RgtA/B/C/D-like" evidence="3">
    <location>
        <begin position="103"/>
        <end position="245"/>
    </location>
</feature>
<feature type="transmembrane region" description="Helical" evidence="2">
    <location>
        <begin position="35"/>
        <end position="56"/>
    </location>
</feature>
<protein>
    <submittedName>
        <fullName evidence="4">Glycosyltransferase family 39 protein</fullName>
        <ecNumber evidence="4">2.4.-.-</ecNumber>
    </submittedName>
</protein>
<keyword evidence="2" id="KW-0812">Transmembrane</keyword>
<dbReference type="EMBL" id="JBHLWM010000001">
    <property type="protein sequence ID" value="MFC0239714.1"/>
    <property type="molecule type" value="Genomic_DNA"/>
</dbReference>
<feature type="transmembrane region" description="Helical" evidence="2">
    <location>
        <begin position="443"/>
        <end position="463"/>
    </location>
</feature>
<dbReference type="Proteomes" id="UP001589775">
    <property type="component" value="Unassembled WGS sequence"/>
</dbReference>
<accession>A0ABV6ENA8</accession>
<proteinExistence type="predicted"/>
<evidence type="ECO:0000256" key="1">
    <source>
        <dbReference type="SAM" id="MobiDB-lite"/>
    </source>
</evidence>
<feature type="region of interest" description="Disordered" evidence="1">
    <location>
        <begin position="1"/>
        <end position="22"/>
    </location>
</feature>
<keyword evidence="4" id="KW-0808">Transferase</keyword>
<dbReference type="Pfam" id="PF13231">
    <property type="entry name" value="PMT_2"/>
    <property type="match status" value="1"/>
</dbReference>
<feature type="transmembrane region" description="Helical" evidence="2">
    <location>
        <begin position="177"/>
        <end position="195"/>
    </location>
</feature>
<evidence type="ECO:0000259" key="3">
    <source>
        <dbReference type="Pfam" id="PF13231"/>
    </source>
</evidence>
<feature type="transmembrane region" description="Helical" evidence="2">
    <location>
        <begin position="472"/>
        <end position="491"/>
    </location>
</feature>
<keyword evidence="5" id="KW-1185">Reference proteome</keyword>
<dbReference type="RefSeq" id="WP_378384794.1">
    <property type="nucleotide sequence ID" value="NZ_JBHLWM010000001.1"/>
</dbReference>
<organism evidence="4 5">
    <name type="scientific">Rhodopseudomonas telluris</name>
    <dbReference type="NCBI Taxonomy" id="644215"/>
    <lineage>
        <taxon>Bacteria</taxon>
        <taxon>Pseudomonadati</taxon>
        <taxon>Pseudomonadota</taxon>
        <taxon>Alphaproteobacteria</taxon>
        <taxon>Hyphomicrobiales</taxon>
        <taxon>Nitrobacteraceae</taxon>
        <taxon>Rhodopseudomonas</taxon>
    </lineage>
</organism>
<evidence type="ECO:0000313" key="5">
    <source>
        <dbReference type="Proteomes" id="UP001589775"/>
    </source>
</evidence>
<feature type="transmembrane region" description="Helical" evidence="2">
    <location>
        <begin position="393"/>
        <end position="412"/>
    </location>
</feature>
<feature type="transmembrane region" description="Helical" evidence="2">
    <location>
        <begin position="129"/>
        <end position="147"/>
    </location>
</feature>
<feature type="transmembrane region" description="Helical" evidence="2">
    <location>
        <begin position="334"/>
        <end position="353"/>
    </location>
</feature>
<feature type="transmembrane region" description="Helical" evidence="2">
    <location>
        <begin position="153"/>
        <end position="170"/>
    </location>
</feature>
<dbReference type="EC" id="2.4.-.-" evidence="4"/>
<comment type="caution">
    <text evidence="4">The sequence shown here is derived from an EMBL/GenBank/DDBJ whole genome shotgun (WGS) entry which is preliminary data.</text>
</comment>
<feature type="transmembrane region" description="Helical" evidence="2">
    <location>
        <begin position="304"/>
        <end position="322"/>
    </location>
</feature>